<dbReference type="PANTHER" id="PTHR11647">
    <property type="entry name" value="HYDRANTOINASE/DIHYDROPYRIMIDINASE FAMILY MEMBER"/>
    <property type="match status" value="1"/>
</dbReference>
<dbReference type="Gene3D" id="2.30.40.10">
    <property type="entry name" value="Urease, subunit C, domain 1"/>
    <property type="match status" value="1"/>
</dbReference>
<comment type="similarity">
    <text evidence="2">Belongs to the metallo-dependent hydrolases superfamily. Hydantoinase/dihydropyrimidinase family.</text>
</comment>
<accession>A0A543DQV1</accession>
<dbReference type="SUPFAM" id="SSF51556">
    <property type="entry name" value="Metallo-dependent hydrolases"/>
    <property type="match status" value="1"/>
</dbReference>
<dbReference type="PANTHER" id="PTHR11647:SF1">
    <property type="entry name" value="COLLAPSIN RESPONSE MEDIATOR PROTEIN"/>
    <property type="match status" value="1"/>
</dbReference>
<dbReference type="AlphaFoldDB" id="A0A543DQV1"/>
<dbReference type="Proteomes" id="UP000315677">
    <property type="component" value="Unassembled WGS sequence"/>
</dbReference>
<dbReference type="GO" id="GO:0005829">
    <property type="term" value="C:cytosol"/>
    <property type="evidence" value="ECO:0007669"/>
    <property type="project" value="TreeGrafter"/>
</dbReference>
<comment type="cofactor">
    <cofactor evidence="1">
        <name>Zn(2+)</name>
        <dbReference type="ChEBI" id="CHEBI:29105"/>
    </cofactor>
</comment>
<name>A0A543DQV1_9PSEU</name>
<dbReference type="EMBL" id="VFPA01000002">
    <property type="protein sequence ID" value="TQM11701.1"/>
    <property type="molecule type" value="Genomic_DNA"/>
</dbReference>
<dbReference type="FunFam" id="3.20.20.140:FF:000174">
    <property type="entry name" value="Dihydropyrimidinase-related protein 2"/>
    <property type="match status" value="1"/>
</dbReference>
<comment type="caution">
    <text evidence="4">The sequence shown here is derived from an EMBL/GenBank/DDBJ whole genome shotgun (WGS) entry which is preliminary data.</text>
</comment>
<dbReference type="GO" id="GO:0016812">
    <property type="term" value="F:hydrolase activity, acting on carbon-nitrogen (but not peptide) bonds, in cyclic amides"/>
    <property type="evidence" value="ECO:0007669"/>
    <property type="project" value="TreeGrafter"/>
</dbReference>
<dbReference type="SUPFAM" id="SSF51338">
    <property type="entry name" value="Composite domain of metallo-dependent hydrolases"/>
    <property type="match status" value="1"/>
</dbReference>
<evidence type="ECO:0000313" key="4">
    <source>
        <dbReference type="EMBL" id="TQM11701.1"/>
    </source>
</evidence>
<dbReference type="InterPro" id="IPR050378">
    <property type="entry name" value="Metallo-dep_Hydrolases_sf"/>
</dbReference>
<evidence type="ECO:0000256" key="1">
    <source>
        <dbReference type="ARBA" id="ARBA00001947"/>
    </source>
</evidence>
<dbReference type="InterPro" id="IPR032466">
    <property type="entry name" value="Metal_Hydrolase"/>
</dbReference>
<dbReference type="Gene3D" id="3.20.20.140">
    <property type="entry name" value="Metal-dependent hydrolases"/>
    <property type="match status" value="1"/>
</dbReference>
<dbReference type="InterPro" id="IPR006680">
    <property type="entry name" value="Amidohydro-rel"/>
</dbReference>
<evidence type="ECO:0000313" key="5">
    <source>
        <dbReference type="Proteomes" id="UP000315677"/>
    </source>
</evidence>
<sequence length="465" mass="49489">MGQRHYMGHDLGHDLLIRGGIVVTAAGGEQRLDVAVSAGRISALLEPGAPIAADETVDADGHYVLPGGIDTHSHVSWPLADGRVTDDGFDGAGAAAALGGTTTLVDFVPPLRPDQRLRDASEERIAQIEAAAPIDVALHPILNRADAGVLADIPEVIRAGLTSFKMYMTYGDRVNDGQIWRLMQQIVAHDGLPGFHAENHDLLTDSLETLVQQGRTAVTDFPESRPALAEAAAIRTVTHMAGKLASPVYVFHVSGDEALAAIRDGRRDGVAVHAETCTHYLTFDESVFARPDGWKFVITPPIRGAHDNALLWEAVERGAVTSVGSDHCAYDAASKSAHPGDHRLTPPGAAGIQARTPVLWDQCVNRRGLTPAHFVAVSSERAARALGLSPRKGTIAVGSDADVVVLDPRRRWRGSDLLPASPRTFDLYDSYEGAGLPTHVFVRGNAVVRDGAFCGSPTTGGFVRR</sequence>
<evidence type="ECO:0000259" key="3">
    <source>
        <dbReference type="Pfam" id="PF01979"/>
    </source>
</evidence>
<dbReference type="Pfam" id="PF01979">
    <property type="entry name" value="Amidohydro_1"/>
    <property type="match status" value="1"/>
</dbReference>
<dbReference type="InterPro" id="IPR011059">
    <property type="entry name" value="Metal-dep_hydrolase_composite"/>
</dbReference>
<dbReference type="RefSeq" id="WP_246106695.1">
    <property type="nucleotide sequence ID" value="NZ_VFPA01000002.1"/>
</dbReference>
<reference evidence="4 5" key="1">
    <citation type="submission" date="2019-06" db="EMBL/GenBank/DDBJ databases">
        <title>Sequencing the genomes of 1000 actinobacteria strains.</title>
        <authorList>
            <person name="Klenk H.-P."/>
        </authorList>
    </citation>
    <scope>NUCLEOTIDE SEQUENCE [LARGE SCALE GENOMIC DNA]</scope>
    <source>
        <strain evidence="4 5">DSM 45301</strain>
    </source>
</reference>
<proteinExistence type="inferred from homology"/>
<organism evidence="4 5">
    <name type="scientific">Pseudonocardia kunmingensis</name>
    <dbReference type="NCBI Taxonomy" id="630975"/>
    <lineage>
        <taxon>Bacteria</taxon>
        <taxon>Bacillati</taxon>
        <taxon>Actinomycetota</taxon>
        <taxon>Actinomycetes</taxon>
        <taxon>Pseudonocardiales</taxon>
        <taxon>Pseudonocardiaceae</taxon>
        <taxon>Pseudonocardia</taxon>
    </lineage>
</organism>
<protein>
    <submittedName>
        <fullName evidence="4">Dihydropyrimidinase</fullName>
    </submittedName>
</protein>
<evidence type="ECO:0000256" key="2">
    <source>
        <dbReference type="ARBA" id="ARBA00008829"/>
    </source>
</evidence>
<feature type="domain" description="Amidohydrolase-related" evidence="3">
    <location>
        <begin position="63"/>
        <end position="446"/>
    </location>
</feature>
<gene>
    <name evidence="4" type="ORF">FB558_4270</name>
</gene>
<keyword evidence="5" id="KW-1185">Reference proteome</keyword>